<dbReference type="Proteomes" id="UP001066276">
    <property type="component" value="Chromosome 9"/>
</dbReference>
<proteinExistence type="predicted"/>
<feature type="region of interest" description="Disordered" evidence="1">
    <location>
        <begin position="70"/>
        <end position="93"/>
    </location>
</feature>
<comment type="caution">
    <text evidence="2">The sequence shown here is derived from an EMBL/GenBank/DDBJ whole genome shotgun (WGS) entry which is preliminary data.</text>
</comment>
<feature type="compositionally biased region" description="Basic and acidic residues" evidence="1">
    <location>
        <begin position="21"/>
        <end position="40"/>
    </location>
</feature>
<dbReference type="AlphaFoldDB" id="A0AAV7N131"/>
<name>A0AAV7N131_PLEWA</name>
<evidence type="ECO:0000256" key="1">
    <source>
        <dbReference type="SAM" id="MobiDB-lite"/>
    </source>
</evidence>
<accession>A0AAV7N131</accession>
<reference evidence="2" key="1">
    <citation type="journal article" date="2022" name="bioRxiv">
        <title>Sequencing and chromosome-scale assembly of the giantPleurodeles waltlgenome.</title>
        <authorList>
            <person name="Brown T."/>
            <person name="Elewa A."/>
            <person name="Iarovenko S."/>
            <person name="Subramanian E."/>
            <person name="Araus A.J."/>
            <person name="Petzold A."/>
            <person name="Susuki M."/>
            <person name="Suzuki K.-i.T."/>
            <person name="Hayashi T."/>
            <person name="Toyoda A."/>
            <person name="Oliveira C."/>
            <person name="Osipova E."/>
            <person name="Leigh N.D."/>
            <person name="Simon A."/>
            <person name="Yun M.H."/>
        </authorList>
    </citation>
    <scope>NUCLEOTIDE SEQUENCE</scope>
    <source>
        <strain evidence="2">20211129_DDA</strain>
        <tissue evidence="2">Liver</tissue>
    </source>
</reference>
<protein>
    <submittedName>
        <fullName evidence="2">Uncharacterized protein</fullName>
    </submittedName>
</protein>
<evidence type="ECO:0000313" key="2">
    <source>
        <dbReference type="EMBL" id="KAJ1108003.1"/>
    </source>
</evidence>
<evidence type="ECO:0000313" key="3">
    <source>
        <dbReference type="Proteomes" id="UP001066276"/>
    </source>
</evidence>
<gene>
    <name evidence="2" type="ORF">NDU88_005387</name>
</gene>
<feature type="region of interest" description="Disordered" evidence="1">
    <location>
        <begin position="1"/>
        <end position="41"/>
    </location>
</feature>
<dbReference type="EMBL" id="JANPWB010000013">
    <property type="protein sequence ID" value="KAJ1108003.1"/>
    <property type="molecule type" value="Genomic_DNA"/>
</dbReference>
<sequence>MVARPASSFVMAAPRAGSSGDRPRPRGESCQRSISSERTRSSCSFWHVRGRRASLLSIGRRHLLRVPAHSSPRLVQKAQSAVEPPAPDRIGTGRSSLCGTAVSCSVASLLRRR</sequence>
<keyword evidence="3" id="KW-1185">Reference proteome</keyword>
<organism evidence="2 3">
    <name type="scientific">Pleurodeles waltl</name>
    <name type="common">Iberian ribbed newt</name>
    <dbReference type="NCBI Taxonomy" id="8319"/>
    <lineage>
        <taxon>Eukaryota</taxon>
        <taxon>Metazoa</taxon>
        <taxon>Chordata</taxon>
        <taxon>Craniata</taxon>
        <taxon>Vertebrata</taxon>
        <taxon>Euteleostomi</taxon>
        <taxon>Amphibia</taxon>
        <taxon>Batrachia</taxon>
        <taxon>Caudata</taxon>
        <taxon>Salamandroidea</taxon>
        <taxon>Salamandridae</taxon>
        <taxon>Pleurodelinae</taxon>
        <taxon>Pleurodeles</taxon>
    </lineage>
</organism>